<dbReference type="InterPro" id="IPR036770">
    <property type="entry name" value="Ankyrin_rpt-contain_sf"/>
</dbReference>
<feature type="repeat" description="ANK" evidence="3">
    <location>
        <begin position="129"/>
        <end position="154"/>
    </location>
</feature>
<dbReference type="Proteomes" id="UP000800036">
    <property type="component" value="Unassembled WGS sequence"/>
</dbReference>
<dbReference type="Pfam" id="PF12796">
    <property type="entry name" value="Ank_2"/>
    <property type="match status" value="1"/>
</dbReference>
<reference evidence="4" key="1">
    <citation type="journal article" date="2020" name="Stud. Mycol.">
        <title>101 Dothideomycetes genomes: a test case for predicting lifestyles and emergence of pathogens.</title>
        <authorList>
            <person name="Haridas S."/>
            <person name="Albert R."/>
            <person name="Binder M."/>
            <person name="Bloem J."/>
            <person name="Labutti K."/>
            <person name="Salamov A."/>
            <person name="Andreopoulos B."/>
            <person name="Baker S."/>
            <person name="Barry K."/>
            <person name="Bills G."/>
            <person name="Bluhm B."/>
            <person name="Cannon C."/>
            <person name="Castanera R."/>
            <person name="Culley D."/>
            <person name="Daum C."/>
            <person name="Ezra D."/>
            <person name="Gonzalez J."/>
            <person name="Henrissat B."/>
            <person name="Kuo A."/>
            <person name="Liang C."/>
            <person name="Lipzen A."/>
            <person name="Lutzoni F."/>
            <person name="Magnuson J."/>
            <person name="Mondo S."/>
            <person name="Nolan M."/>
            <person name="Ohm R."/>
            <person name="Pangilinan J."/>
            <person name="Park H.-J."/>
            <person name="Ramirez L."/>
            <person name="Alfaro M."/>
            <person name="Sun H."/>
            <person name="Tritt A."/>
            <person name="Yoshinaga Y."/>
            <person name="Zwiers L.-H."/>
            <person name="Turgeon B."/>
            <person name="Goodwin S."/>
            <person name="Spatafora J."/>
            <person name="Crous P."/>
            <person name="Grigoriev I."/>
        </authorList>
    </citation>
    <scope>NUCLEOTIDE SEQUENCE</scope>
    <source>
        <strain evidence="4">CBS 107.79</strain>
    </source>
</reference>
<dbReference type="InterPro" id="IPR002110">
    <property type="entry name" value="Ankyrin_rpt"/>
</dbReference>
<dbReference type="AlphaFoldDB" id="A0A6A5V7W5"/>
<accession>A0A6A5V7W5</accession>
<dbReference type="PROSITE" id="PS50088">
    <property type="entry name" value="ANK_REPEAT"/>
    <property type="match status" value="1"/>
</dbReference>
<name>A0A6A5V7W5_9PLEO</name>
<evidence type="ECO:0000256" key="3">
    <source>
        <dbReference type="PROSITE-ProRule" id="PRU00023"/>
    </source>
</evidence>
<keyword evidence="5" id="KW-1185">Reference proteome</keyword>
<evidence type="ECO:0000256" key="1">
    <source>
        <dbReference type="ARBA" id="ARBA00022737"/>
    </source>
</evidence>
<protein>
    <submittedName>
        <fullName evidence="4">Ankyrin</fullName>
    </submittedName>
</protein>
<dbReference type="SUPFAM" id="SSF48403">
    <property type="entry name" value="Ankyrin repeat"/>
    <property type="match status" value="1"/>
</dbReference>
<dbReference type="Gene3D" id="1.25.40.20">
    <property type="entry name" value="Ankyrin repeat-containing domain"/>
    <property type="match status" value="2"/>
</dbReference>
<dbReference type="PANTHER" id="PTHR24123">
    <property type="entry name" value="ANKYRIN REPEAT-CONTAINING"/>
    <property type="match status" value="1"/>
</dbReference>
<gene>
    <name evidence="4" type="ORF">BU23DRAFT_131890</name>
</gene>
<evidence type="ECO:0000256" key="2">
    <source>
        <dbReference type="ARBA" id="ARBA00023043"/>
    </source>
</evidence>
<dbReference type="SMART" id="SM00248">
    <property type="entry name" value="ANK"/>
    <property type="match status" value="5"/>
</dbReference>
<organism evidence="4 5">
    <name type="scientific">Bimuria novae-zelandiae CBS 107.79</name>
    <dbReference type="NCBI Taxonomy" id="1447943"/>
    <lineage>
        <taxon>Eukaryota</taxon>
        <taxon>Fungi</taxon>
        <taxon>Dikarya</taxon>
        <taxon>Ascomycota</taxon>
        <taxon>Pezizomycotina</taxon>
        <taxon>Dothideomycetes</taxon>
        <taxon>Pleosporomycetidae</taxon>
        <taxon>Pleosporales</taxon>
        <taxon>Massarineae</taxon>
        <taxon>Didymosphaeriaceae</taxon>
        <taxon>Bimuria</taxon>
    </lineage>
</organism>
<proteinExistence type="predicted"/>
<dbReference type="InterPro" id="IPR051165">
    <property type="entry name" value="Multifunctional_ANK_Repeat"/>
</dbReference>
<dbReference type="EMBL" id="ML976680">
    <property type="protein sequence ID" value="KAF1973503.1"/>
    <property type="molecule type" value="Genomic_DNA"/>
</dbReference>
<keyword evidence="1" id="KW-0677">Repeat</keyword>
<evidence type="ECO:0000313" key="4">
    <source>
        <dbReference type="EMBL" id="KAF1973503.1"/>
    </source>
</evidence>
<dbReference type="PANTHER" id="PTHR24123:SF33">
    <property type="entry name" value="PROTEIN HOS4"/>
    <property type="match status" value="1"/>
</dbReference>
<dbReference type="OrthoDB" id="3800128at2759"/>
<sequence>MVMLSTPSGQCSMRSGMAELTSCETGSAQVFSFHLALRHAIPAGYEDVLDLVDNSAKYDELIVNDLIDVAAEYERWNSVKTLLGYNGETLHPERLNAVLCWACKHGNNDMILEVMKYGIRPRTETRQGIGKWPIHEAVRAGHINTVQFLLENGAMCDHIKSHAEALGRCVAMSGNFQLFELLKTYWFWKPSCEYNFLPLAAEYGHIEFAKYTIASKPKTRKIEDATMGELLPKEQLHYFSLFRAVVNGRYDIVRLLVQEVGLSLSKPLTFDNQDCDLYRHLYNDSWSTSCSAIVLAVDAGNVDMVRLLVEELGTEPLSKEEWTTFGYPSNGFWKKDRYHMREARKCRLEKWASRLRLGRSIRQDTQVALECGQSSVSGGGKSCALSFSD</sequence>
<dbReference type="PROSITE" id="PS50297">
    <property type="entry name" value="ANK_REP_REGION"/>
    <property type="match status" value="1"/>
</dbReference>
<keyword evidence="2 3" id="KW-0040">ANK repeat</keyword>
<evidence type="ECO:0000313" key="5">
    <source>
        <dbReference type="Proteomes" id="UP000800036"/>
    </source>
</evidence>